<feature type="domain" description="N-acetyltransferase" evidence="1">
    <location>
        <begin position="1"/>
        <end position="145"/>
    </location>
</feature>
<reference evidence="2" key="1">
    <citation type="submission" date="2016-04" db="EMBL/GenBank/DDBJ databases">
        <authorList>
            <person name="Evans L.H."/>
            <person name="Alamgir A."/>
            <person name="Owens N."/>
            <person name="Weber N.D."/>
            <person name="Virtaneva K."/>
            <person name="Barbian K."/>
            <person name="Babar A."/>
            <person name="Rosenke K."/>
        </authorList>
    </citation>
    <scope>NUCLEOTIDE SEQUENCE</scope>
    <source>
        <strain evidence="2">86</strain>
    </source>
</reference>
<dbReference type="Gene3D" id="3.40.630.30">
    <property type="match status" value="1"/>
</dbReference>
<proteinExistence type="predicted"/>
<gene>
    <name evidence="2" type="ORF">KL86CLO1_11706</name>
</gene>
<name>A0A212JTV5_9FIRM</name>
<dbReference type="InterPro" id="IPR000182">
    <property type="entry name" value="GNAT_dom"/>
</dbReference>
<dbReference type="InterPro" id="IPR017255">
    <property type="entry name" value="AcTrfase_GNAT_prd"/>
</dbReference>
<dbReference type="CDD" id="cd04301">
    <property type="entry name" value="NAT_SF"/>
    <property type="match status" value="1"/>
</dbReference>
<dbReference type="GO" id="GO:0016747">
    <property type="term" value="F:acyltransferase activity, transferring groups other than amino-acyl groups"/>
    <property type="evidence" value="ECO:0007669"/>
    <property type="project" value="InterPro"/>
</dbReference>
<evidence type="ECO:0000313" key="2">
    <source>
        <dbReference type="EMBL" id="SBW02863.1"/>
    </source>
</evidence>
<protein>
    <submittedName>
        <fullName evidence="2">GCN5-related N-acetyltransferase</fullName>
    </submittedName>
</protein>
<keyword evidence="2" id="KW-0808">Transferase</keyword>
<accession>A0A212JTV5</accession>
<dbReference type="InterPro" id="IPR016181">
    <property type="entry name" value="Acyl_CoA_acyltransferase"/>
</dbReference>
<dbReference type="PIRSF" id="PIRSF037663">
    <property type="entry name" value="Acetyltransf_GNAT_prd"/>
    <property type="match status" value="1"/>
</dbReference>
<sequence>MEIRKLTIDDYNEIYDFWISTPGMGLNDVDDSKLGIDKYLKRNPNTCFVSIISNKIVGVILSGHDGRRGYIYHTAVSVAYRNKGIGSSLLRAALDALHDEGISKVALVVFKNNEIGNAFWEHTGFNTREDLSYRNKALTELKRIDT</sequence>
<dbReference type="AlphaFoldDB" id="A0A212JTV5"/>
<evidence type="ECO:0000259" key="1">
    <source>
        <dbReference type="PROSITE" id="PS51186"/>
    </source>
</evidence>
<dbReference type="PROSITE" id="PS51186">
    <property type="entry name" value="GNAT"/>
    <property type="match status" value="1"/>
</dbReference>
<dbReference type="Pfam" id="PF00583">
    <property type="entry name" value="Acetyltransf_1"/>
    <property type="match status" value="1"/>
</dbReference>
<dbReference type="SUPFAM" id="SSF55729">
    <property type="entry name" value="Acyl-CoA N-acyltransferases (Nat)"/>
    <property type="match status" value="1"/>
</dbReference>
<dbReference type="EMBL" id="FLUN01000001">
    <property type="protein sequence ID" value="SBW02863.1"/>
    <property type="molecule type" value="Genomic_DNA"/>
</dbReference>
<organism evidence="2">
    <name type="scientific">uncultured Eubacteriales bacterium</name>
    <dbReference type="NCBI Taxonomy" id="172733"/>
    <lineage>
        <taxon>Bacteria</taxon>
        <taxon>Bacillati</taxon>
        <taxon>Bacillota</taxon>
        <taxon>Clostridia</taxon>
        <taxon>Eubacteriales</taxon>
        <taxon>environmental samples</taxon>
    </lineage>
</organism>